<comment type="caution">
    <text evidence="3">The sequence shown here is derived from an EMBL/GenBank/DDBJ whole genome shotgun (WGS) entry which is preliminary data.</text>
</comment>
<evidence type="ECO:0000313" key="3">
    <source>
        <dbReference type="EMBL" id="KAK9867356.1"/>
    </source>
</evidence>
<reference evidence="3 4" key="1">
    <citation type="journal article" date="2024" name="Nat. Commun.">
        <title>Phylogenomics reveals the evolutionary origins of lichenization in chlorophyte algae.</title>
        <authorList>
            <person name="Puginier C."/>
            <person name="Libourel C."/>
            <person name="Otte J."/>
            <person name="Skaloud P."/>
            <person name="Haon M."/>
            <person name="Grisel S."/>
            <person name="Petersen M."/>
            <person name="Berrin J.G."/>
            <person name="Delaux P.M."/>
            <person name="Dal Grande F."/>
            <person name="Keller J."/>
        </authorList>
    </citation>
    <scope>NUCLEOTIDE SEQUENCE [LARGE SCALE GENOMIC DNA]</scope>
    <source>
        <strain evidence="3 4">SAG 2523</strain>
    </source>
</reference>
<dbReference type="GO" id="GO:0016740">
    <property type="term" value="F:transferase activity"/>
    <property type="evidence" value="ECO:0007669"/>
    <property type="project" value="UniProtKB-KW"/>
</dbReference>
<dbReference type="EMBL" id="JALJOV010000092">
    <property type="protein sequence ID" value="KAK9867356.1"/>
    <property type="molecule type" value="Genomic_DNA"/>
</dbReference>
<dbReference type="InterPro" id="IPR044855">
    <property type="entry name" value="CoA-Trfase_III_dom3_sf"/>
</dbReference>
<keyword evidence="4" id="KW-1185">Reference proteome</keyword>
<evidence type="ECO:0000256" key="1">
    <source>
        <dbReference type="ARBA" id="ARBA00008383"/>
    </source>
</evidence>
<dbReference type="InterPro" id="IPR023606">
    <property type="entry name" value="CoA-Trfase_III_dom_1_sf"/>
</dbReference>
<dbReference type="Pfam" id="PF02515">
    <property type="entry name" value="CoA_transf_3"/>
    <property type="match status" value="1"/>
</dbReference>
<dbReference type="SUPFAM" id="SSF89796">
    <property type="entry name" value="CoA-transferase family III (CaiB/BaiF)"/>
    <property type="match status" value="1"/>
</dbReference>
<keyword evidence="2" id="KW-0808">Transferase</keyword>
<dbReference type="Proteomes" id="UP001485043">
    <property type="component" value="Unassembled WGS sequence"/>
</dbReference>
<evidence type="ECO:0000313" key="4">
    <source>
        <dbReference type="Proteomes" id="UP001485043"/>
    </source>
</evidence>
<accession>A0AAW1TC02</accession>
<name>A0AAW1TC02_9CHLO</name>
<dbReference type="InterPro" id="IPR050509">
    <property type="entry name" value="CoA-transferase_III"/>
</dbReference>
<proteinExistence type="inferred from homology"/>
<dbReference type="Gene3D" id="3.30.1540.10">
    <property type="entry name" value="formyl-coa transferase, domain 3"/>
    <property type="match status" value="1"/>
</dbReference>
<evidence type="ECO:0000256" key="2">
    <source>
        <dbReference type="ARBA" id="ARBA00022679"/>
    </source>
</evidence>
<protein>
    <submittedName>
        <fullName evidence="3">Uncharacterized protein</fullName>
    </submittedName>
</protein>
<comment type="similarity">
    <text evidence="1">Belongs to the CoA-transferase III family.</text>
</comment>
<dbReference type="InterPro" id="IPR003673">
    <property type="entry name" value="CoA-Trfase_fam_III"/>
</dbReference>
<dbReference type="Gene3D" id="3.40.50.10540">
    <property type="entry name" value="Crotonobetainyl-coa:carnitine coa-transferase, domain 1"/>
    <property type="match status" value="1"/>
</dbReference>
<organism evidence="3 4">
    <name type="scientific">Apatococcus fuscideae</name>
    <dbReference type="NCBI Taxonomy" id="2026836"/>
    <lineage>
        <taxon>Eukaryota</taxon>
        <taxon>Viridiplantae</taxon>
        <taxon>Chlorophyta</taxon>
        <taxon>core chlorophytes</taxon>
        <taxon>Trebouxiophyceae</taxon>
        <taxon>Chlorellales</taxon>
        <taxon>Chlorellaceae</taxon>
        <taxon>Apatococcus</taxon>
    </lineage>
</organism>
<dbReference type="PANTHER" id="PTHR48228">
    <property type="entry name" value="SUCCINYL-COA--D-CITRAMALATE COA-TRANSFERASE"/>
    <property type="match status" value="1"/>
</dbReference>
<dbReference type="AlphaFoldDB" id="A0AAW1TC02"/>
<gene>
    <name evidence="3" type="ORF">WJX84_003152</name>
</gene>
<sequence>MKAICRQIGQFGKPGCNLQFFRYEQTEAASRGPLAGFRVLDLGQVVAGNFCGALLAYFGADVIKVEQPGKGDALRSLRFSDSTGTSLWWRTYGRNRRCVTINLHHEEGRQLTRQLADKADVLVENFRPGVMEKWNLGPKDLSPGLIFTRISGYGQTGPKATLPGYASVCEGYGGLRHLNGFPGMPPVRPNFSYGDSLAGLHAAFGTVMALLHRQRQSSSSDGQHTSHGQVIDASISESVFNMLEGCIPEYAMLGHDRQPSGSTISGVVPSSTMQTSDKRWVIIGGNGDSVYSRLMSAVGHPEMGSENPKYASNTKRCAAEAEIYKVIGDWVQSRTLDEVLAAMKEARVPSGPILSPGDILQEEQFRHRNMFHTAQPPGDEEGEPVVMPAMLPVMSATPGATRWAGPSLGQHTEEVLREELGLDAEEIQRLRNAGAI</sequence>
<dbReference type="PANTHER" id="PTHR48228:SF6">
    <property type="entry name" value="L-CARNITINE COA-TRANSFERASE"/>
    <property type="match status" value="1"/>
</dbReference>